<keyword evidence="2" id="KW-0804">Transcription</keyword>
<dbReference type="InterPro" id="IPR003690">
    <property type="entry name" value="MTERF"/>
</dbReference>
<dbReference type="PANTHER" id="PTHR13068">
    <property type="entry name" value="CGI-12 PROTEIN-RELATED"/>
    <property type="match status" value="1"/>
</dbReference>
<dbReference type="FunFam" id="1.25.70.10:FF:000019">
    <property type="entry name" value="mTERF family protein"/>
    <property type="match status" value="1"/>
</dbReference>
<dbReference type="InterPro" id="IPR038538">
    <property type="entry name" value="MTERF_sf"/>
</dbReference>
<dbReference type="GO" id="GO:0006353">
    <property type="term" value="P:DNA-templated transcription termination"/>
    <property type="evidence" value="ECO:0007669"/>
    <property type="project" value="UniProtKB-KW"/>
</dbReference>
<comment type="similarity">
    <text evidence="1">Belongs to the mTERF family.</text>
</comment>
<dbReference type="Proteomes" id="UP000236161">
    <property type="component" value="Unassembled WGS sequence"/>
</dbReference>
<protein>
    <recommendedName>
        <fullName evidence="6">mTERF domain-containing protein 1, mitochondrial</fullName>
    </recommendedName>
</protein>
<dbReference type="AlphaFoldDB" id="A0A2I0ABK0"/>
<evidence type="ECO:0000256" key="2">
    <source>
        <dbReference type="ARBA" id="ARBA00022472"/>
    </source>
</evidence>
<dbReference type="GO" id="GO:0003676">
    <property type="term" value="F:nucleic acid binding"/>
    <property type="evidence" value="ECO:0007669"/>
    <property type="project" value="InterPro"/>
</dbReference>
<dbReference type="EMBL" id="KZ452001">
    <property type="protein sequence ID" value="PKA52919.1"/>
    <property type="molecule type" value="Genomic_DNA"/>
</dbReference>
<dbReference type="SMART" id="SM00733">
    <property type="entry name" value="Mterf"/>
    <property type="match status" value="6"/>
</dbReference>
<dbReference type="STRING" id="1088818.A0A2I0ABK0"/>
<dbReference type="Pfam" id="PF02536">
    <property type="entry name" value="mTERF"/>
    <property type="match status" value="1"/>
</dbReference>
<dbReference type="Gene3D" id="1.25.70.10">
    <property type="entry name" value="Transcription termination factor 3, mitochondrial"/>
    <property type="match status" value="2"/>
</dbReference>
<evidence type="ECO:0008006" key="6">
    <source>
        <dbReference type="Google" id="ProtNLM"/>
    </source>
</evidence>
<dbReference type="OrthoDB" id="764594at2759"/>
<keyword evidence="2" id="KW-0805">Transcription regulation</keyword>
<evidence type="ECO:0000313" key="5">
    <source>
        <dbReference type="Proteomes" id="UP000236161"/>
    </source>
</evidence>
<proteinExistence type="inferred from homology"/>
<evidence type="ECO:0000256" key="1">
    <source>
        <dbReference type="ARBA" id="ARBA00007692"/>
    </source>
</evidence>
<evidence type="ECO:0000256" key="3">
    <source>
        <dbReference type="ARBA" id="ARBA00022946"/>
    </source>
</evidence>
<evidence type="ECO:0000313" key="4">
    <source>
        <dbReference type="EMBL" id="PKA52919.1"/>
    </source>
</evidence>
<name>A0A2I0ABK0_9ASPA</name>
<accession>A0A2I0ABK0</accession>
<keyword evidence="3" id="KW-0809">Transit peptide</keyword>
<organism evidence="4 5">
    <name type="scientific">Apostasia shenzhenica</name>
    <dbReference type="NCBI Taxonomy" id="1088818"/>
    <lineage>
        <taxon>Eukaryota</taxon>
        <taxon>Viridiplantae</taxon>
        <taxon>Streptophyta</taxon>
        <taxon>Embryophyta</taxon>
        <taxon>Tracheophyta</taxon>
        <taxon>Spermatophyta</taxon>
        <taxon>Magnoliopsida</taxon>
        <taxon>Liliopsida</taxon>
        <taxon>Asparagales</taxon>
        <taxon>Orchidaceae</taxon>
        <taxon>Apostasioideae</taxon>
        <taxon>Apostasia</taxon>
    </lineage>
</organism>
<dbReference type="PANTHER" id="PTHR13068:SF103">
    <property type="entry name" value="MITOCHONDRIAL TRANSCRIPTION TERMINATION FACTOR FAMILY PROTEIN"/>
    <property type="match status" value="1"/>
</dbReference>
<sequence>MLIKSNNLIIVPSVSCGLNGVRKKPYQSDLWKNSTFECKRLITGVTFVNLRTHSCCRLQKLALFLAPGELKLLGYRYTKVESRRFASLHIPKHDCDLWNSQQKRRFSSIPIADSSRMSRFQRADAQNALFDYLHCTRCLHFTDAEHMSKNSPMFLQSLLSKVHNGEEIGPSISKFVRFNPINEFEPFFESLGLKPSEFRPLLPHNLIFLHDDDVLLENYHVLCNYGVPRSKIGKIYKEGTEIFSYSYGVLDSKLRSYENLGLCKHTIIKLVACCPALLIGDLNLDFLRVLEKLKAIGVELDLIRGSLSDKNVYYWERIHKMLNFIECMGCNKRDLSKLISEHPQFVFDDSGKRIYILAALLLKLGLQTSDILLLFVQYPRILAGRFIKNLCSSINFLVDIGMDIEDIRRVVKNHPQILGASSCNSPSFVMKNYKLSEDKLCDIIREDPNQFTYMVARKKSSIVSLPKVEGNFLREKTDFLLKLGFLENSDELAKALKKFCGRGDLLQKRFDFLVGLGLDYHTVAKMIRLVPTVLNQTIGVLDKKTNYLLNDLGYPLEALVAFPSYLCYSMDKIKLRFSMFQWLKEQGVLFSTRNKKTVSSMIALSTILAYSDSRFCKYFVDLHPDGPEEWERLKRLFYSK</sequence>
<gene>
    <name evidence="4" type="ORF">AXF42_Ash001900</name>
</gene>
<reference evidence="4 5" key="1">
    <citation type="journal article" date="2017" name="Nature">
        <title>The Apostasia genome and the evolution of orchids.</title>
        <authorList>
            <person name="Zhang G.Q."/>
            <person name="Liu K.W."/>
            <person name="Li Z."/>
            <person name="Lohaus R."/>
            <person name="Hsiao Y.Y."/>
            <person name="Niu S.C."/>
            <person name="Wang J.Y."/>
            <person name="Lin Y.C."/>
            <person name="Xu Q."/>
            <person name="Chen L.J."/>
            <person name="Yoshida K."/>
            <person name="Fujiwara S."/>
            <person name="Wang Z.W."/>
            <person name="Zhang Y.Q."/>
            <person name="Mitsuda N."/>
            <person name="Wang M."/>
            <person name="Liu G.H."/>
            <person name="Pecoraro L."/>
            <person name="Huang H.X."/>
            <person name="Xiao X.J."/>
            <person name="Lin M."/>
            <person name="Wu X.Y."/>
            <person name="Wu W.L."/>
            <person name="Chen Y.Y."/>
            <person name="Chang S.B."/>
            <person name="Sakamoto S."/>
            <person name="Ohme-Takagi M."/>
            <person name="Yagi M."/>
            <person name="Zeng S.J."/>
            <person name="Shen C.Y."/>
            <person name="Yeh C.M."/>
            <person name="Luo Y.B."/>
            <person name="Tsai W.C."/>
            <person name="Van de Peer Y."/>
            <person name="Liu Z.J."/>
        </authorList>
    </citation>
    <scope>NUCLEOTIDE SEQUENCE [LARGE SCALE GENOMIC DNA]</scope>
    <source>
        <strain evidence="5">cv. Shenzhen</strain>
        <tissue evidence="4">Stem</tissue>
    </source>
</reference>
<keyword evidence="2" id="KW-0806">Transcription termination</keyword>
<keyword evidence="5" id="KW-1185">Reference proteome</keyword>